<evidence type="ECO:0000313" key="2">
    <source>
        <dbReference type="EMBL" id="KAJ8370711.1"/>
    </source>
</evidence>
<keyword evidence="3" id="KW-1185">Reference proteome</keyword>
<proteinExistence type="predicted"/>
<name>A0A9Q1J810_SYNKA</name>
<dbReference type="EMBL" id="JAINUF010000003">
    <property type="protein sequence ID" value="KAJ8370711.1"/>
    <property type="molecule type" value="Genomic_DNA"/>
</dbReference>
<evidence type="ECO:0000313" key="3">
    <source>
        <dbReference type="Proteomes" id="UP001152622"/>
    </source>
</evidence>
<dbReference type="Proteomes" id="UP001152622">
    <property type="component" value="Chromosome 3"/>
</dbReference>
<evidence type="ECO:0000256" key="1">
    <source>
        <dbReference type="SAM" id="MobiDB-lite"/>
    </source>
</evidence>
<sequence>MCATLFHPDHEEFGESTGAPCDHGVHLTACPKHLRPTARKPEQGRAGWAGVLPHFCSVKQFDVQDCSLSIEAAFVAWGDVVPLSKSPQKRATALQRGAETGTVKRPIGCSHHAREVPRLADTARANPCTALGFQANPRAPYPYLERVPVLLCGEIGRGANTNTTRVNLPETSLRRVLAAGAAVVGHGSCALMRRLQPRERSRNFRKVWGGGGLGEEASVGRAGLRCGSWNRLLIQSPLCSGASGSTGRLSLSCSFPLLTVSPDVPAFTLLRSLPPSLPPSEWQFGAVGLCGADPNTALTARTLGAQHVALSPNLHTRPASHVRSSVRAIDVTPLPHALKYTPERVRSRSKRSRGSQTPPLETRPDYRGDRPRARAGPALLNGAEGTGHSHPSAGRTGKAVQ</sequence>
<protein>
    <submittedName>
        <fullName evidence="2">Uncharacterized protein</fullName>
    </submittedName>
</protein>
<feature type="region of interest" description="Disordered" evidence="1">
    <location>
        <begin position="337"/>
        <end position="401"/>
    </location>
</feature>
<feature type="compositionally biased region" description="Basic and acidic residues" evidence="1">
    <location>
        <begin position="362"/>
        <end position="372"/>
    </location>
</feature>
<dbReference type="AlphaFoldDB" id="A0A9Q1J810"/>
<gene>
    <name evidence="2" type="ORF">SKAU_G00107390</name>
</gene>
<reference evidence="2" key="1">
    <citation type="journal article" date="2023" name="Science">
        <title>Genome structures resolve the early diversification of teleost fishes.</title>
        <authorList>
            <person name="Parey E."/>
            <person name="Louis A."/>
            <person name="Montfort J."/>
            <person name="Bouchez O."/>
            <person name="Roques C."/>
            <person name="Iampietro C."/>
            <person name="Lluch J."/>
            <person name="Castinel A."/>
            <person name="Donnadieu C."/>
            <person name="Desvignes T."/>
            <person name="Floi Bucao C."/>
            <person name="Jouanno E."/>
            <person name="Wen M."/>
            <person name="Mejri S."/>
            <person name="Dirks R."/>
            <person name="Jansen H."/>
            <person name="Henkel C."/>
            <person name="Chen W.J."/>
            <person name="Zahm M."/>
            <person name="Cabau C."/>
            <person name="Klopp C."/>
            <person name="Thompson A.W."/>
            <person name="Robinson-Rechavi M."/>
            <person name="Braasch I."/>
            <person name="Lecointre G."/>
            <person name="Bobe J."/>
            <person name="Postlethwait J.H."/>
            <person name="Berthelot C."/>
            <person name="Roest Crollius H."/>
            <person name="Guiguen Y."/>
        </authorList>
    </citation>
    <scope>NUCLEOTIDE SEQUENCE</scope>
    <source>
        <strain evidence="2">WJC10195</strain>
    </source>
</reference>
<organism evidence="2 3">
    <name type="scientific">Synaphobranchus kaupii</name>
    <name type="common">Kaup's arrowtooth eel</name>
    <dbReference type="NCBI Taxonomy" id="118154"/>
    <lineage>
        <taxon>Eukaryota</taxon>
        <taxon>Metazoa</taxon>
        <taxon>Chordata</taxon>
        <taxon>Craniata</taxon>
        <taxon>Vertebrata</taxon>
        <taxon>Euteleostomi</taxon>
        <taxon>Actinopterygii</taxon>
        <taxon>Neopterygii</taxon>
        <taxon>Teleostei</taxon>
        <taxon>Anguilliformes</taxon>
        <taxon>Synaphobranchidae</taxon>
        <taxon>Synaphobranchus</taxon>
    </lineage>
</organism>
<comment type="caution">
    <text evidence="2">The sequence shown here is derived from an EMBL/GenBank/DDBJ whole genome shotgun (WGS) entry which is preliminary data.</text>
</comment>
<accession>A0A9Q1J810</accession>